<keyword evidence="1" id="KW-0560">Oxidoreductase</keyword>
<dbReference type="InterPro" id="IPR050231">
    <property type="entry name" value="Iron_ascorbate_oxido_reductase"/>
</dbReference>
<dbReference type="Proteomes" id="UP000053424">
    <property type="component" value="Unassembled WGS sequence"/>
</dbReference>
<dbReference type="EMBL" id="KN831776">
    <property type="protein sequence ID" value="KIM43370.1"/>
    <property type="molecule type" value="Genomic_DNA"/>
</dbReference>
<reference evidence="3 4" key="1">
    <citation type="submission" date="2014-04" db="EMBL/GenBank/DDBJ databases">
        <authorList>
            <consortium name="DOE Joint Genome Institute"/>
            <person name="Kuo A."/>
            <person name="Gay G."/>
            <person name="Dore J."/>
            <person name="Kohler A."/>
            <person name="Nagy L.G."/>
            <person name="Floudas D."/>
            <person name="Copeland A."/>
            <person name="Barry K.W."/>
            <person name="Cichocki N."/>
            <person name="Veneault-Fourrey C."/>
            <person name="LaButti K."/>
            <person name="Lindquist E.A."/>
            <person name="Lipzen A."/>
            <person name="Lundell T."/>
            <person name="Morin E."/>
            <person name="Murat C."/>
            <person name="Sun H."/>
            <person name="Tunlid A."/>
            <person name="Henrissat B."/>
            <person name="Grigoriev I.V."/>
            <person name="Hibbett D.S."/>
            <person name="Martin F."/>
            <person name="Nordberg H.P."/>
            <person name="Cantor M.N."/>
            <person name="Hua S.X."/>
        </authorList>
    </citation>
    <scope>NUCLEOTIDE SEQUENCE [LARGE SCALE GENOMIC DNA]</scope>
    <source>
        <strain evidence="4">h7</strain>
    </source>
</reference>
<evidence type="ECO:0000313" key="4">
    <source>
        <dbReference type="Proteomes" id="UP000053424"/>
    </source>
</evidence>
<dbReference type="InterPro" id="IPR044861">
    <property type="entry name" value="IPNS-like_FE2OG_OXY"/>
</dbReference>
<keyword evidence="4" id="KW-1185">Reference proteome</keyword>
<name>A0A0C3C389_HEBCY</name>
<dbReference type="PANTHER" id="PTHR47990">
    <property type="entry name" value="2-OXOGLUTARATE (2OG) AND FE(II)-DEPENDENT OXYGENASE SUPERFAMILY PROTEIN-RELATED"/>
    <property type="match status" value="1"/>
</dbReference>
<dbReference type="Gene3D" id="2.60.120.330">
    <property type="entry name" value="B-lactam Antibiotic, Isopenicillin N Synthase, Chain"/>
    <property type="match status" value="1"/>
</dbReference>
<dbReference type="AlphaFoldDB" id="A0A0C3C389"/>
<feature type="domain" description="Fe2OG dioxygenase" evidence="2">
    <location>
        <begin position="179"/>
        <end position="299"/>
    </location>
</feature>
<keyword evidence="1" id="KW-0479">Metal-binding</keyword>
<dbReference type="STRING" id="686832.A0A0C3C389"/>
<dbReference type="Pfam" id="PF14226">
    <property type="entry name" value="DIOX_N"/>
    <property type="match status" value="1"/>
</dbReference>
<dbReference type="Pfam" id="PF03171">
    <property type="entry name" value="2OG-FeII_Oxy"/>
    <property type="match status" value="1"/>
</dbReference>
<comment type="similarity">
    <text evidence="1">Belongs to the iron/ascorbate-dependent oxidoreductase family.</text>
</comment>
<protein>
    <recommendedName>
        <fullName evidence="2">Fe2OG dioxygenase domain-containing protein</fullName>
    </recommendedName>
</protein>
<keyword evidence="1" id="KW-0408">Iron</keyword>
<reference evidence="4" key="2">
    <citation type="submission" date="2015-01" db="EMBL/GenBank/DDBJ databases">
        <title>Evolutionary Origins and Diversification of the Mycorrhizal Mutualists.</title>
        <authorList>
            <consortium name="DOE Joint Genome Institute"/>
            <consortium name="Mycorrhizal Genomics Consortium"/>
            <person name="Kohler A."/>
            <person name="Kuo A."/>
            <person name="Nagy L.G."/>
            <person name="Floudas D."/>
            <person name="Copeland A."/>
            <person name="Barry K.W."/>
            <person name="Cichocki N."/>
            <person name="Veneault-Fourrey C."/>
            <person name="LaButti K."/>
            <person name="Lindquist E.A."/>
            <person name="Lipzen A."/>
            <person name="Lundell T."/>
            <person name="Morin E."/>
            <person name="Murat C."/>
            <person name="Riley R."/>
            <person name="Ohm R."/>
            <person name="Sun H."/>
            <person name="Tunlid A."/>
            <person name="Henrissat B."/>
            <person name="Grigoriev I.V."/>
            <person name="Hibbett D.S."/>
            <person name="Martin F."/>
        </authorList>
    </citation>
    <scope>NUCLEOTIDE SEQUENCE [LARGE SCALE GENOMIC DNA]</scope>
    <source>
        <strain evidence="4">h7</strain>
    </source>
</reference>
<dbReference type="OrthoDB" id="288590at2759"/>
<proteinExistence type="inferred from homology"/>
<organism evidence="3 4">
    <name type="scientific">Hebeloma cylindrosporum</name>
    <dbReference type="NCBI Taxonomy" id="76867"/>
    <lineage>
        <taxon>Eukaryota</taxon>
        <taxon>Fungi</taxon>
        <taxon>Dikarya</taxon>
        <taxon>Basidiomycota</taxon>
        <taxon>Agaricomycotina</taxon>
        <taxon>Agaricomycetes</taxon>
        <taxon>Agaricomycetidae</taxon>
        <taxon>Agaricales</taxon>
        <taxon>Agaricineae</taxon>
        <taxon>Hymenogastraceae</taxon>
        <taxon>Hebeloma</taxon>
    </lineage>
</organism>
<dbReference type="HOGENOM" id="CLU_010119_6_0_1"/>
<sequence>MSSPGTLDRLPIIDIAPFLNSIPGDADIRLSTAAAIHSACLEYGFFYLNIEAFVDSSVPEELAQLGRQFFSLPQEEKDNLSLKNQDFARGYARLKENVTNGKADNHEGLDFYKPVDNPDKTKPVWGENQWPRIPGFRGKYEQWVEKMKALGLIVMEAMSIGLGMTRDEWQDLRSQVDDSFWVMRVIGYPPLPNDHDGFSCGAHKDYGCLTFLYADPTPSALQVFLRRPGATNTDDSGLPAEQGQEEGIWINADPIPGCVVCNIGEMWEIWTDGLYRSTLHRVVHRGSNYRVSVPFFFEPNFDALVKPLNAVLRMRNKDDPEYKSQKVPVVYGDFLIGKVGNNFAVDSKGRY</sequence>
<accession>A0A0C3C389</accession>
<dbReference type="GO" id="GO:0046872">
    <property type="term" value="F:metal ion binding"/>
    <property type="evidence" value="ECO:0007669"/>
    <property type="project" value="UniProtKB-KW"/>
</dbReference>
<dbReference type="InterPro" id="IPR005123">
    <property type="entry name" value="Oxoglu/Fe-dep_dioxygenase_dom"/>
</dbReference>
<gene>
    <name evidence="3" type="ORF">M413DRAFT_402987</name>
</gene>
<dbReference type="InterPro" id="IPR027443">
    <property type="entry name" value="IPNS-like_sf"/>
</dbReference>
<evidence type="ECO:0000313" key="3">
    <source>
        <dbReference type="EMBL" id="KIM43370.1"/>
    </source>
</evidence>
<evidence type="ECO:0000256" key="1">
    <source>
        <dbReference type="RuleBase" id="RU003682"/>
    </source>
</evidence>
<dbReference type="SUPFAM" id="SSF51197">
    <property type="entry name" value="Clavaminate synthase-like"/>
    <property type="match status" value="1"/>
</dbReference>
<dbReference type="PROSITE" id="PS51471">
    <property type="entry name" value="FE2OG_OXY"/>
    <property type="match status" value="1"/>
</dbReference>
<dbReference type="GO" id="GO:0016491">
    <property type="term" value="F:oxidoreductase activity"/>
    <property type="evidence" value="ECO:0007669"/>
    <property type="project" value="UniProtKB-KW"/>
</dbReference>
<dbReference type="InterPro" id="IPR026992">
    <property type="entry name" value="DIOX_N"/>
</dbReference>
<evidence type="ECO:0000259" key="2">
    <source>
        <dbReference type="PROSITE" id="PS51471"/>
    </source>
</evidence>